<comment type="caution">
    <text evidence="10">Lacks conserved residue(s) required for the propagation of feature annotation.</text>
</comment>
<evidence type="ECO:0000256" key="9">
    <source>
        <dbReference type="ARBA" id="ARBA00023136"/>
    </source>
</evidence>
<keyword evidence="9 10" id="KW-0472">Membrane</keyword>
<evidence type="ECO:0000256" key="5">
    <source>
        <dbReference type="ARBA" id="ARBA00022692"/>
    </source>
</evidence>
<dbReference type="RefSeq" id="WP_158357013.1">
    <property type="nucleotide sequence ID" value="NZ_JACRTJ010000018.1"/>
</dbReference>
<dbReference type="EMBL" id="JACRTJ010000018">
    <property type="protein sequence ID" value="MBC8599381.1"/>
    <property type="molecule type" value="Genomic_DNA"/>
</dbReference>
<name>A0ABR7NUV6_9FIRM</name>
<dbReference type="HAMAP" id="MF_00462">
    <property type="entry name" value="RsxD_RnfD"/>
    <property type="match status" value="1"/>
</dbReference>
<keyword evidence="1 10" id="KW-0813">Transport</keyword>
<feature type="transmembrane region" description="Helical" evidence="10">
    <location>
        <begin position="95"/>
        <end position="113"/>
    </location>
</feature>
<comment type="subunit">
    <text evidence="10">The complex is composed of six subunits: RnfA, RnfB, RnfC, RnfD, RnfE and RnfG.</text>
</comment>
<feature type="transmembrane region" description="Helical" evidence="10">
    <location>
        <begin position="202"/>
        <end position="220"/>
    </location>
</feature>
<keyword evidence="5 10" id="KW-0812">Transmembrane</keyword>
<dbReference type="PANTHER" id="PTHR30578">
    <property type="entry name" value="ELECTRON TRANSPORT COMPLEX PROTEIN RNFD"/>
    <property type="match status" value="1"/>
</dbReference>
<keyword evidence="8 10" id="KW-1133">Transmembrane helix</keyword>
<feature type="modified residue" description="FMN phosphoryl threonine" evidence="10">
    <location>
        <position position="154"/>
    </location>
</feature>
<dbReference type="Pfam" id="PF03116">
    <property type="entry name" value="NQR2_RnfD_RnfE"/>
    <property type="match status" value="1"/>
</dbReference>
<evidence type="ECO:0000256" key="2">
    <source>
        <dbReference type="ARBA" id="ARBA00022553"/>
    </source>
</evidence>
<feature type="transmembrane region" description="Helical" evidence="10">
    <location>
        <begin position="226"/>
        <end position="244"/>
    </location>
</feature>
<keyword evidence="2 10" id="KW-0597">Phosphoprotein</keyword>
<comment type="similarity">
    <text evidence="10">Belongs to the NqrB/RnfD family.</text>
</comment>
<protein>
    <recommendedName>
        <fullName evidence="10">Ion-translocating oxidoreductase complex subunit D</fullName>
        <ecNumber evidence="10">7.-.-.-</ecNumber>
    </recommendedName>
    <alternativeName>
        <fullName evidence="10">Rnf electron transport complex subunit D</fullName>
    </alternativeName>
</protein>
<reference evidence="11 12" key="1">
    <citation type="submission" date="2020-08" db="EMBL/GenBank/DDBJ databases">
        <title>Genome public.</title>
        <authorList>
            <person name="Liu C."/>
            <person name="Sun Q."/>
        </authorList>
    </citation>
    <scope>NUCLEOTIDE SEQUENCE [LARGE SCALE GENOMIC DNA]</scope>
    <source>
        <strain evidence="11 12">BX10</strain>
    </source>
</reference>
<comment type="caution">
    <text evidence="11">The sequence shown here is derived from an EMBL/GenBank/DDBJ whole genome shotgun (WGS) entry which is preliminary data.</text>
</comment>
<feature type="transmembrane region" description="Helical" evidence="10">
    <location>
        <begin position="44"/>
        <end position="63"/>
    </location>
</feature>
<dbReference type="EC" id="7.-.-.-" evidence="10"/>
<gene>
    <name evidence="10" type="primary">rnfD</name>
    <name evidence="11" type="ORF">H8708_09110</name>
</gene>
<evidence type="ECO:0000256" key="6">
    <source>
        <dbReference type="ARBA" id="ARBA00022967"/>
    </source>
</evidence>
<keyword evidence="12" id="KW-1185">Reference proteome</keyword>
<evidence type="ECO:0000256" key="10">
    <source>
        <dbReference type="HAMAP-Rule" id="MF_00462"/>
    </source>
</evidence>
<evidence type="ECO:0000313" key="12">
    <source>
        <dbReference type="Proteomes" id="UP000647491"/>
    </source>
</evidence>
<evidence type="ECO:0000256" key="3">
    <source>
        <dbReference type="ARBA" id="ARBA00022630"/>
    </source>
</evidence>
<keyword evidence="7 10" id="KW-0249">Electron transport</keyword>
<evidence type="ECO:0000256" key="7">
    <source>
        <dbReference type="ARBA" id="ARBA00022982"/>
    </source>
</evidence>
<dbReference type="Proteomes" id="UP000647491">
    <property type="component" value="Unassembled WGS sequence"/>
</dbReference>
<evidence type="ECO:0000256" key="1">
    <source>
        <dbReference type="ARBA" id="ARBA00022448"/>
    </source>
</evidence>
<keyword evidence="10" id="KW-1003">Cell membrane</keyword>
<comment type="cofactor">
    <cofactor evidence="10">
        <name>FMN</name>
        <dbReference type="ChEBI" id="CHEBI:58210"/>
    </cofactor>
</comment>
<keyword evidence="4 10" id="KW-0288">FMN</keyword>
<keyword evidence="3 10" id="KW-0285">Flavoprotein</keyword>
<sequence>MSKLLNVSSSPHVRSSVSTQNLMYDVAIAMLPATIWGVMQFGFYSLVVVAATVLSCVLSEYVFETLMKKPITISDGSALVTGMILGLNMPPTIPLWIPVLGGMFAIIVVKQLYGGLGQNWMNPALAARCFLLISFAGSMTRFTDPVTDAVAGATPLAVIKAGGEYDLMSMFIGKIPGTIGEVSVIALLIGAAYLLVRKVISIRIPATYILTFAVFAFIFGRQDMGYVLAELCGGGLIFGAFFMATDYVTSPITPRGQIIFGVCLGILTGLFRIFGGSAEGVSYAIIFCNMLVPLIERVTIPTAFGKGGKKHGGK</sequence>
<proteinExistence type="inferred from homology"/>
<dbReference type="PANTHER" id="PTHR30578:SF0">
    <property type="entry name" value="ION-TRANSLOCATING OXIDOREDUCTASE COMPLEX SUBUNIT D"/>
    <property type="match status" value="1"/>
</dbReference>
<dbReference type="InterPro" id="IPR011303">
    <property type="entry name" value="RnfD_bac"/>
</dbReference>
<feature type="transmembrane region" description="Helical" evidence="10">
    <location>
        <begin position="175"/>
        <end position="195"/>
    </location>
</feature>
<evidence type="ECO:0000256" key="4">
    <source>
        <dbReference type="ARBA" id="ARBA00022643"/>
    </source>
</evidence>
<dbReference type="InterPro" id="IPR004338">
    <property type="entry name" value="NqrB/RnfD"/>
</dbReference>
<keyword evidence="6 10" id="KW-1278">Translocase</keyword>
<evidence type="ECO:0000256" key="8">
    <source>
        <dbReference type="ARBA" id="ARBA00022989"/>
    </source>
</evidence>
<feature type="transmembrane region" description="Helical" evidence="10">
    <location>
        <begin position="256"/>
        <end position="275"/>
    </location>
</feature>
<accession>A0ABR7NUV6</accession>
<organism evidence="11 12">
    <name type="scientific">Enterocloster hominis</name>
    <name type="common">ex Liu et al. 2021</name>
    <dbReference type="NCBI Taxonomy" id="2763663"/>
    <lineage>
        <taxon>Bacteria</taxon>
        <taxon>Bacillati</taxon>
        <taxon>Bacillota</taxon>
        <taxon>Clostridia</taxon>
        <taxon>Lachnospirales</taxon>
        <taxon>Lachnospiraceae</taxon>
        <taxon>Enterocloster</taxon>
    </lineage>
</organism>
<evidence type="ECO:0000313" key="11">
    <source>
        <dbReference type="EMBL" id="MBC8599381.1"/>
    </source>
</evidence>
<comment type="subcellular location">
    <subcellularLocation>
        <location evidence="10">Cell membrane</location>
        <topology evidence="10">Multi-pass membrane protein</topology>
    </subcellularLocation>
</comment>
<comment type="function">
    <text evidence="10">Part of a membrane-bound complex that couples electron transfer with translocation of ions across the membrane.</text>
</comment>
<dbReference type="NCBIfam" id="TIGR01946">
    <property type="entry name" value="rnfD"/>
    <property type="match status" value="1"/>
</dbReference>